<sequence>MERPTRKRVGVVVFFAYLLILVLYLLNSFSGYFAFCGYSASNVLDSYPALDPYILVGRLIISFALCFTFPLYGYSVREVIVKTFKLQNTKYWKLALVTVVMVLSCMTVAIFFNDLSTVVGITGAIGGSSLMAIIPSLLYIKWTKVSETKYKWMHYTVASLYLLIGLVMAFVGTYVTLV</sequence>
<name>D8LW58_BLAHO</name>
<evidence type="ECO:0000313" key="7">
    <source>
        <dbReference type="EMBL" id="CBK20047.2"/>
    </source>
</evidence>
<dbReference type="EMBL" id="FN668638">
    <property type="protein sequence ID" value="CBK20047.2"/>
    <property type="molecule type" value="Genomic_DNA"/>
</dbReference>
<dbReference type="PANTHER" id="PTHR22950">
    <property type="entry name" value="AMINO ACID TRANSPORTER"/>
    <property type="match status" value="1"/>
</dbReference>
<evidence type="ECO:0000259" key="6">
    <source>
        <dbReference type="Pfam" id="PF01490"/>
    </source>
</evidence>
<dbReference type="GeneID" id="24917743"/>
<feature type="transmembrane region" description="Helical" evidence="5">
    <location>
        <begin position="152"/>
        <end position="175"/>
    </location>
</feature>
<dbReference type="GO" id="GO:0016020">
    <property type="term" value="C:membrane"/>
    <property type="evidence" value="ECO:0007669"/>
    <property type="project" value="UniProtKB-SubCell"/>
</dbReference>
<dbReference type="Pfam" id="PF01490">
    <property type="entry name" value="Aa_trans"/>
    <property type="match status" value="1"/>
</dbReference>
<feature type="transmembrane region" description="Helical" evidence="5">
    <location>
        <begin position="118"/>
        <end position="140"/>
    </location>
</feature>
<feature type="transmembrane region" description="Helical" evidence="5">
    <location>
        <begin position="94"/>
        <end position="112"/>
    </location>
</feature>
<dbReference type="RefSeq" id="XP_012894095.1">
    <property type="nucleotide sequence ID" value="XM_013038641.1"/>
</dbReference>
<evidence type="ECO:0000313" key="8">
    <source>
        <dbReference type="Proteomes" id="UP000008312"/>
    </source>
</evidence>
<dbReference type="OrthoDB" id="28208at2759"/>
<dbReference type="Proteomes" id="UP000008312">
    <property type="component" value="Unassembled WGS sequence"/>
</dbReference>
<dbReference type="GO" id="GO:0015179">
    <property type="term" value="F:L-amino acid transmembrane transporter activity"/>
    <property type="evidence" value="ECO:0007669"/>
    <property type="project" value="TreeGrafter"/>
</dbReference>
<gene>
    <name evidence="7" type="ORF">GSBLH_T00000434001</name>
</gene>
<evidence type="ECO:0000256" key="1">
    <source>
        <dbReference type="ARBA" id="ARBA00004141"/>
    </source>
</evidence>
<keyword evidence="8" id="KW-1185">Reference proteome</keyword>
<feature type="transmembrane region" description="Helical" evidence="5">
    <location>
        <begin position="12"/>
        <end position="35"/>
    </location>
</feature>
<dbReference type="InterPro" id="IPR013057">
    <property type="entry name" value="AA_transpt_TM"/>
</dbReference>
<evidence type="ECO:0000256" key="2">
    <source>
        <dbReference type="ARBA" id="ARBA00022692"/>
    </source>
</evidence>
<dbReference type="AlphaFoldDB" id="D8LW58"/>
<keyword evidence="2 5" id="KW-0812">Transmembrane</keyword>
<accession>D8LW58</accession>
<evidence type="ECO:0000256" key="3">
    <source>
        <dbReference type="ARBA" id="ARBA00022989"/>
    </source>
</evidence>
<dbReference type="InParanoid" id="D8LW58"/>
<reference evidence="7" key="1">
    <citation type="submission" date="2010-02" db="EMBL/GenBank/DDBJ databases">
        <title>Sequencing and annotation of the Blastocystis hominis genome.</title>
        <authorList>
            <person name="Wincker P."/>
        </authorList>
    </citation>
    <scope>NUCLEOTIDE SEQUENCE</scope>
    <source>
        <strain evidence="7">Singapore isolate B</strain>
    </source>
</reference>
<feature type="domain" description="Amino acid transporter transmembrane" evidence="6">
    <location>
        <begin position="2"/>
        <end position="177"/>
    </location>
</feature>
<organism evidence="7">
    <name type="scientific">Blastocystis hominis</name>
    <dbReference type="NCBI Taxonomy" id="12968"/>
    <lineage>
        <taxon>Eukaryota</taxon>
        <taxon>Sar</taxon>
        <taxon>Stramenopiles</taxon>
        <taxon>Bigyra</taxon>
        <taxon>Opalozoa</taxon>
        <taxon>Opalinata</taxon>
        <taxon>Blastocystidae</taxon>
        <taxon>Blastocystis</taxon>
    </lineage>
</organism>
<comment type="subcellular location">
    <subcellularLocation>
        <location evidence="1">Membrane</location>
        <topology evidence="1">Multi-pass membrane protein</topology>
    </subcellularLocation>
</comment>
<evidence type="ECO:0000256" key="5">
    <source>
        <dbReference type="SAM" id="Phobius"/>
    </source>
</evidence>
<proteinExistence type="predicted"/>
<dbReference type="OMA" id="RINSHDI"/>
<keyword evidence="3 5" id="KW-1133">Transmembrane helix</keyword>
<evidence type="ECO:0000256" key="4">
    <source>
        <dbReference type="ARBA" id="ARBA00023136"/>
    </source>
</evidence>
<keyword evidence="4 5" id="KW-0472">Membrane</keyword>
<protein>
    <recommendedName>
        <fullName evidence="6">Amino acid transporter transmembrane domain-containing protein</fullName>
    </recommendedName>
</protein>
<feature type="transmembrane region" description="Helical" evidence="5">
    <location>
        <begin position="55"/>
        <end position="74"/>
    </location>
</feature>